<sequence length="361" mass="38005">MRSSLLPGTEEGTLTDYAGTVLYLELSSPRPAFSPGQVNSAGEEGKLRGVTPCAGYRRLILGLCGATNSGSSPRRRRVPPGPRGTPCTRGPVPCTPGHQRLSGGATFIPARTLVSVTGVGECALFVLPLHALAGVREVSPLSIWSSTGSRSSGARRNVPSAWIPRGIGPSRAALHTSLPPPLRSGSAFLLRVVLGMFQMLRPSSGSRGAGASSQRPPASPARCLLHSPRRALRPAARALPTPRGRLTAQLAVSPPLPVPVAAVLHRCHFRRERGSAPARSAPPPQSTARHLSSVRISGAPPISLLVLPWAPDQSGRIWGPGLSLAEAARTWSPFCFRRDRLRSGHGDCFGPSLYLNLVPKG</sequence>
<dbReference type="Proteomes" id="UP001066276">
    <property type="component" value="Chromosome 8"/>
</dbReference>
<comment type="caution">
    <text evidence="2">The sequence shown here is derived from an EMBL/GenBank/DDBJ whole genome shotgun (WGS) entry which is preliminary data.</text>
</comment>
<proteinExistence type="predicted"/>
<organism evidence="2 3">
    <name type="scientific">Pleurodeles waltl</name>
    <name type="common">Iberian ribbed newt</name>
    <dbReference type="NCBI Taxonomy" id="8319"/>
    <lineage>
        <taxon>Eukaryota</taxon>
        <taxon>Metazoa</taxon>
        <taxon>Chordata</taxon>
        <taxon>Craniata</taxon>
        <taxon>Vertebrata</taxon>
        <taxon>Euteleostomi</taxon>
        <taxon>Amphibia</taxon>
        <taxon>Batrachia</taxon>
        <taxon>Caudata</taxon>
        <taxon>Salamandroidea</taxon>
        <taxon>Salamandridae</taxon>
        <taxon>Pleurodelinae</taxon>
        <taxon>Pleurodeles</taxon>
    </lineage>
</organism>
<feature type="region of interest" description="Disordered" evidence="1">
    <location>
        <begin position="204"/>
        <end position="227"/>
    </location>
</feature>
<dbReference type="EMBL" id="JANPWB010000012">
    <property type="protein sequence ID" value="KAJ1113242.1"/>
    <property type="molecule type" value="Genomic_DNA"/>
</dbReference>
<evidence type="ECO:0000313" key="3">
    <source>
        <dbReference type="Proteomes" id="UP001066276"/>
    </source>
</evidence>
<accession>A0AAV7NDI1</accession>
<reference evidence="2" key="1">
    <citation type="journal article" date="2022" name="bioRxiv">
        <title>Sequencing and chromosome-scale assembly of the giantPleurodeles waltlgenome.</title>
        <authorList>
            <person name="Brown T."/>
            <person name="Elewa A."/>
            <person name="Iarovenko S."/>
            <person name="Subramanian E."/>
            <person name="Araus A.J."/>
            <person name="Petzold A."/>
            <person name="Susuki M."/>
            <person name="Suzuki K.-i.T."/>
            <person name="Hayashi T."/>
            <person name="Toyoda A."/>
            <person name="Oliveira C."/>
            <person name="Osipova E."/>
            <person name="Leigh N.D."/>
            <person name="Simon A."/>
            <person name="Yun M.H."/>
        </authorList>
    </citation>
    <scope>NUCLEOTIDE SEQUENCE</scope>
    <source>
        <strain evidence="2">20211129_DDA</strain>
        <tissue evidence="2">Liver</tissue>
    </source>
</reference>
<dbReference type="AlphaFoldDB" id="A0AAV7NDI1"/>
<protein>
    <submittedName>
        <fullName evidence="2">Uncharacterized protein</fullName>
    </submittedName>
</protein>
<feature type="region of interest" description="Disordered" evidence="1">
    <location>
        <begin position="67"/>
        <end position="92"/>
    </location>
</feature>
<feature type="compositionally biased region" description="Low complexity" evidence="1">
    <location>
        <begin position="204"/>
        <end position="216"/>
    </location>
</feature>
<evidence type="ECO:0000256" key="1">
    <source>
        <dbReference type="SAM" id="MobiDB-lite"/>
    </source>
</evidence>
<keyword evidence="3" id="KW-1185">Reference proteome</keyword>
<name>A0AAV7NDI1_PLEWA</name>
<evidence type="ECO:0000313" key="2">
    <source>
        <dbReference type="EMBL" id="KAJ1113242.1"/>
    </source>
</evidence>
<gene>
    <name evidence="2" type="ORF">NDU88_001496</name>
</gene>